<dbReference type="OrthoDB" id="1045822at2759"/>
<accession>A0A3M7PR16</accession>
<keyword evidence="3" id="KW-1185">Reference proteome</keyword>
<dbReference type="InterPro" id="IPR006461">
    <property type="entry name" value="PLAC_motif_containing"/>
</dbReference>
<sequence length="115" mass="12877">MQNLKSCEAPNLAVIYCQPHSGEFRHDLLSCCNSCSDCITAHFCPNFYAYCASQDAGEGTLMSCFQCFTFPLCLCCLRSAARGKKSIDGNIFLDCCASYFCPFCTIIQIRREFRS</sequence>
<dbReference type="Proteomes" id="UP000276133">
    <property type="component" value="Unassembled WGS sequence"/>
</dbReference>
<dbReference type="EMBL" id="REGN01009417">
    <property type="protein sequence ID" value="RNA01195.1"/>
    <property type="molecule type" value="Genomic_DNA"/>
</dbReference>
<evidence type="ECO:0000313" key="3">
    <source>
        <dbReference type="Proteomes" id="UP000276133"/>
    </source>
</evidence>
<evidence type="ECO:0000313" key="2">
    <source>
        <dbReference type="EMBL" id="RNA01195.1"/>
    </source>
</evidence>
<name>A0A3M7PR16_BRAPC</name>
<reference evidence="2 3" key="1">
    <citation type="journal article" date="2018" name="Sci. Rep.">
        <title>Genomic signatures of local adaptation to the degree of environmental predictability in rotifers.</title>
        <authorList>
            <person name="Franch-Gras L."/>
            <person name="Hahn C."/>
            <person name="Garcia-Roger E.M."/>
            <person name="Carmona M.J."/>
            <person name="Serra M."/>
            <person name="Gomez A."/>
        </authorList>
    </citation>
    <scope>NUCLEOTIDE SEQUENCE [LARGE SCALE GENOMIC DNA]</scope>
    <source>
        <strain evidence="2">HYR1</strain>
    </source>
</reference>
<comment type="similarity">
    <text evidence="1">Belongs to the cornifelin family.</text>
</comment>
<dbReference type="Pfam" id="PF04749">
    <property type="entry name" value="PLAC8"/>
    <property type="match status" value="1"/>
</dbReference>
<gene>
    <name evidence="2" type="ORF">BpHYR1_044784</name>
</gene>
<proteinExistence type="inferred from homology"/>
<dbReference type="NCBIfam" id="TIGR01571">
    <property type="entry name" value="A_thal_Cys_rich"/>
    <property type="match status" value="1"/>
</dbReference>
<evidence type="ECO:0000256" key="1">
    <source>
        <dbReference type="ARBA" id="ARBA00009024"/>
    </source>
</evidence>
<protein>
    <submittedName>
        <fullName evidence="2">PLANT CADMIUM RESISTANCE 2-like</fullName>
    </submittedName>
</protein>
<dbReference type="AlphaFoldDB" id="A0A3M7PR16"/>
<comment type="caution">
    <text evidence="2">The sequence shown here is derived from an EMBL/GenBank/DDBJ whole genome shotgun (WGS) entry which is preliminary data.</text>
</comment>
<organism evidence="2 3">
    <name type="scientific">Brachionus plicatilis</name>
    <name type="common">Marine rotifer</name>
    <name type="synonym">Brachionus muelleri</name>
    <dbReference type="NCBI Taxonomy" id="10195"/>
    <lineage>
        <taxon>Eukaryota</taxon>
        <taxon>Metazoa</taxon>
        <taxon>Spiralia</taxon>
        <taxon>Gnathifera</taxon>
        <taxon>Rotifera</taxon>
        <taxon>Eurotatoria</taxon>
        <taxon>Monogononta</taxon>
        <taxon>Pseudotrocha</taxon>
        <taxon>Ploima</taxon>
        <taxon>Brachionidae</taxon>
        <taxon>Brachionus</taxon>
    </lineage>
</organism>